<accession>A0ACC1R153</accession>
<dbReference type="Proteomes" id="UP001148737">
    <property type="component" value="Unassembled WGS sequence"/>
</dbReference>
<reference evidence="1" key="1">
    <citation type="submission" date="2022-07" db="EMBL/GenBank/DDBJ databases">
        <title>Genome Sequence of Lecanicillium saksenae.</title>
        <authorList>
            <person name="Buettner E."/>
        </authorList>
    </citation>
    <scope>NUCLEOTIDE SEQUENCE</scope>
    <source>
        <strain evidence="1">VT-O1</strain>
    </source>
</reference>
<evidence type="ECO:0000313" key="1">
    <source>
        <dbReference type="EMBL" id="KAJ3495244.1"/>
    </source>
</evidence>
<keyword evidence="2" id="KW-1185">Reference proteome</keyword>
<dbReference type="EMBL" id="JANAKD010000299">
    <property type="protein sequence ID" value="KAJ3495244.1"/>
    <property type="molecule type" value="Genomic_DNA"/>
</dbReference>
<name>A0ACC1R153_9HYPO</name>
<gene>
    <name evidence="1" type="ORF">NLG97_g3531</name>
</gene>
<sequence length="408" mass="45816">MLSNVTFDRAAALAGCDSATNFVVADRTGSAGRYQGSMVLQAWALLNASGIDMRPYTMPQVQEWYEYYLSRDMFDVFYDMEEKIIRDCQAQYCSKLPYSGNPDLGGIGVFTAYCIEIGLAGLFLVGTFIMSLVKRTYPKSQISKNNIPAALQSALCVFWDSSLLFSIGISIAALALDPQNDSVYNGRFMQPVTFTALMVPAVLWNANSKVCSMRFYRRAALNLAILLEMLAMMWMPGILVSDADSDEFQSSCVQEFSEIEQGAWLGIVFAQWGFWGLWFLNGVITLFNFPWSSKPRLKYHFSRRIRKALLLMLAPSYNPVRARHKKPEGGRKTIAAVLDHGMTLVLLAGLCFSFRNYVVARDNFNATSQGRRDQQQWGFGQVLAVTAWIPTFLEVYAVGKGAKMHWIT</sequence>
<proteinExistence type="predicted"/>
<evidence type="ECO:0000313" key="2">
    <source>
        <dbReference type="Proteomes" id="UP001148737"/>
    </source>
</evidence>
<protein>
    <submittedName>
        <fullName evidence="1">Uncharacterized protein</fullName>
    </submittedName>
</protein>
<organism evidence="1 2">
    <name type="scientific">Lecanicillium saksenae</name>
    <dbReference type="NCBI Taxonomy" id="468837"/>
    <lineage>
        <taxon>Eukaryota</taxon>
        <taxon>Fungi</taxon>
        <taxon>Dikarya</taxon>
        <taxon>Ascomycota</taxon>
        <taxon>Pezizomycotina</taxon>
        <taxon>Sordariomycetes</taxon>
        <taxon>Hypocreomycetidae</taxon>
        <taxon>Hypocreales</taxon>
        <taxon>Cordycipitaceae</taxon>
        <taxon>Lecanicillium</taxon>
    </lineage>
</organism>
<comment type="caution">
    <text evidence="1">The sequence shown here is derived from an EMBL/GenBank/DDBJ whole genome shotgun (WGS) entry which is preliminary data.</text>
</comment>